<proteinExistence type="predicted"/>
<protein>
    <recommendedName>
        <fullName evidence="4">ABC transporter permease</fullName>
    </recommendedName>
</protein>
<keyword evidence="3" id="KW-1185">Reference proteome</keyword>
<evidence type="ECO:0008006" key="4">
    <source>
        <dbReference type="Google" id="ProtNLM"/>
    </source>
</evidence>
<keyword evidence="1" id="KW-0472">Membrane</keyword>
<accession>A0ABU9W4Y8</accession>
<evidence type="ECO:0000313" key="2">
    <source>
        <dbReference type="EMBL" id="MEN1947046.1"/>
    </source>
</evidence>
<keyword evidence="1" id="KW-0812">Transmembrane</keyword>
<keyword evidence="1" id="KW-1133">Transmembrane helix</keyword>
<evidence type="ECO:0000313" key="3">
    <source>
        <dbReference type="Proteomes" id="UP001425155"/>
    </source>
</evidence>
<organism evidence="2 3">
    <name type="scientific">Leifsonia stereocauli</name>
    <dbReference type="NCBI Taxonomy" id="3134136"/>
    <lineage>
        <taxon>Bacteria</taxon>
        <taxon>Bacillati</taxon>
        <taxon>Actinomycetota</taxon>
        <taxon>Actinomycetes</taxon>
        <taxon>Micrococcales</taxon>
        <taxon>Microbacteriaceae</taxon>
        <taxon>Leifsonia</taxon>
    </lineage>
</organism>
<dbReference type="RefSeq" id="WP_342113910.1">
    <property type="nucleotide sequence ID" value="NZ_JBCAUN010000002.1"/>
</dbReference>
<sequence>MSSKSKTPATTDSHQSGSGVFLESDRSSAWAWLAGLIVLVFVAVPISATLAFATHPNTQQLFAGRLSDATTGGYQAFWWIVTLLLVALPFLVGLGIAKLSSRALAIVAAIVAVLVIAAVVLGQLFIF</sequence>
<comment type="caution">
    <text evidence="2">The sequence shown here is derived from an EMBL/GenBank/DDBJ whole genome shotgun (WGS) entry which is preliminary data.</text>
</comment>
<reference evidence="2 3" key="1">
    <citation type="submission" date="2024-03" db="EMBL/GenBank/DDBJ databases">
        <title>YIM 134122 draft genome.</title>
        <authorList>
            <person name="Zuo S."/>
            <person name="Xiong L."/>
        </authorList>
    </citation>
    <scope>NUCLEOTIDE SEQUENCE [LARGE SCALE GENOMIC DNA]</scope>
    <source>
        <strain evidence="2 3">YIM 134122</strain>
    </source>
</reference>
<feature type="transmembrane region" description="Helical" evidence="1">
    <location>
        <begin position="29"/>
        <end position="55"/>
    </location>
</feature>
<dbReference type="EMBL" id="JBCLVG010000002">
    <property type="protein sequence ID" value="MEN1947046.1"/>
    <property type="molecule type" value="Genomic_DNA"/>
</dbReference>
<dbReference type="Proteomes" id="UP001425155">
    <property type="component" value="Unassembled WGS sequence"/>
</dbReference>
<feature type="transmembrane region" description="Helical" evidence="1">
    <location>
        <begin position="103"/>
        <end position="126"/>
    </location>
</feature>
<evidence type="ECO:0000256" key="1">
    <source>
        <dbReference type="SAM" id="Phobius"/>
    </source>
</evidence>
<feature type="transmembrane region" description="Helical" evidence="1">
    <location>
        <begin position="76"/>
        <end position="97"/>
    </location>
</feature>
<gene>
    <name evidence="2" type="ORF">WJX64_10845</name>
</gene>
<name>A0ABU9W4Y8_9MICO</name>